<keyword evidence="5 6" id="KW-0472">Membrane</keyword>
<reference evidence="8 9" key="1">
    <citation type="submission" date="2019-06" db="EMBL/GenBank/DDBJ databases">
        <title>Genomic insights into carbon and energy metabolism of Deferribacter autotrophicus revealed new metabolic traits in the phylum Deferribacteres.</title>
        <authorList>
            <person name="Slobodkin A.I."/>
            <person name="Slobodkina G.B."/>
            <person name="Allioux M."/>
            <person name="Alain K."/>
            <person name="Jebbar M."/>
            <person name="Shadrin V."/>
            <person name="Kublanov I.V."/>
            <person name="Toshchakov S.V."/>
            <person name="Bonch-Osmolovskaya E.A."/>
        </authorList>
    </citation>
    <scope>NUCLEOTIDE SEQUENCE [LARGE SCALE GENOMIC DNA]</scope>
    <source>
        <strain evidence="8 9">SL50</strain>
    </source>
</reference>
<dbReference type="RefSeq" id="WP_149266308.1">
    <property type="nucleotide sequence ID" value="NZ_VFJB01000005.1"/>
</dbReference>
<dbReference type="PANTHER" id="PTHR43327">
    <property type="entry name" value="STOMATIN-LIKE PROTEIN 2, MITOCHONDRIAL"/>
    <property type="match status" value="1"/>
</dbReference>
<keyword evidence="8" id="KW-0645">Protease</keyword>
<accession>A0A5A8F7B0</accession>
<dbReference type="InterPro" id="IPR050710">
    <property type="entry name" value="Band7/mec-2_domain"/>
</dbReference>
<protein>
    <recommendedName>
        <fullName evidence="6">Protein HflK</fullName>
    </recommendedName>
</protein>
<comment type="caution">
    <text evidence="8">The sequence shown here is derived from an EMBL/GenBank/DDBJ whole genome shotgun (WGS) entry which is preliminary data.</text>
</comment>
<dbReference type="Proteomes" id="UP000322876">
    <property type="component" value="Unassembled WGS sequence"/>
</dbReference>
<evidence type="ECO:0000259" key="7">
    <source>
        <dbReference type="SMART" id="SM00244"/>
    </source>
</evidence>
<keyword evidence="4 6" id="KW-1133">Transmembrane helix</keyword>
<evidence type="ECO:0000256" key="6">
    <source>
        <dbReference type="RuleBase" id="RU364113"/>
    </source>
</evidence>
<dbReference type="InterPro" id="IPR036013">
    <property type="entry name" value="Band_7/SPFH_dom_sf"/>
</dbReference>
<proteinExistence type="inferred from homology"/>
<dbReference type="AlphaFoldDB" id="A0A5A8F7B0"/>
<dbReference type="CDD" id="cd03404">
    <property type="entry name" value="SPFH_HflK"/>
    <property type="match status" value="1"/>
</dbReference>
<dbReference type="GO" id="GO:0008233">
    <property type="term" value="F:peptidase activity"/>
    <property type="evidence" value="ECO:0007669"/>
    <property type="project" value="UniProtKB-KW"/>
</dbReference>
<evidence type="ECO:0000256" key="1">
    <source>
        <dbReference type="ARBA" id="ARBA00004167"/>
    </source>
</evidence>
<dbReference type="EMBL" id="VFJB01000005">
    <property type="protein sequence ID" value="KAA0257987.1"/>
    <property type="molecule type" value="Genomic_DNA"/>
</dbReference>
<feature type="transmembrane region" description="Helical" evidence="6">
    <location>
        <begin position="20"/>
        <end position="46"/>
    </location>
</feature>
<dbReference type="InterPro" id="IPR001107">
    <property type="entry name" value="Band_7"/>
</dbReference>
<gene>
    <name evidence="8" type="primary">hflK</name>
    <name evidence="8" type="ORF">FHQ18_06230</name>
</gene>
<evidence type="ECO:0000256" key="3">
    <source>
        <dbReference type="ARBA" id="ARBA00022692"/>
    </source>
</evidence>
<keyword evidence="3 6" id="KW-0812">Transmembrane</keyword>
<organism evidence="8 9">
    <name type="scientific">Deferribacter autotrophicus</name>
    <dbReference type="NCBI Taxonomy" id="500465"/>
    <lineage>
        <taxon>Bacteria</taxon>
        <taxon>Pseudomonadati</taxon>
        <taxon>Deferribacterota</taxon>
        <taxon>Deferribacteres</taxon>
        <taxon>Deferribacterales</taxon>
        <taxon>Deferribacteraceae</taxon>
        <taxon>Deferribacter</taxon>
    </lineage>
</organism>
<dbReference type="SUPFAM" id="SSF117892">
    <property type="entry name" value="Band 7/SPFH domain"/>
    <property type="match status" value="1"/>
</dbReference>
<evidence type="ECO:0000313" key="8">
    <source>
        <dbReference type="EMBL" id="KAA0257987.1"/>
    </source>
</evidence>
<dbReference type="SMART" id="SM00244">
    <property type="entry name" value="PHB"/>
    <property type="match status" value="1"/>
</dbReference>
<dbReference type="Pfam" id="PF01145">
    <property type="entry name" value="Band_7"/>
    <property type="match status" value="1"/>
</dbReference>
<dbReference type="GO" id="GO:0006508">
    <property type="term" value="P:proteolysis"/>
    <property type="evidence" value="ECO:0007669"/>
    <property type="project" value="UniProtKB-KW"/>
</dbReference>
<evidence type="ECO:0000256" key="5">
    <source>
        <dbReference type="ARBA" id="ARBA00023136"/>
    </source>
</evidence>
<dbReference type="PANTHER" id="PTHR43327:SF2">
    <property type="entry name" value="MODULATOR OF FTSH PROTEASE HFLK"/>
    <property type="match status" value="1"/>
</dbReference>
<comment type="function">
    <text evidence="6">HflC and HflK could encode or regulate a protease.</text>
</comment>
<dbReference type="NCBIfam" id="TIGR01933">
    <property type="entry name" value="hflK"/>
    <property type="match status" value="1"/>
</dbReference>
<comment type="similarity">
    <text evidence="2 6">Belongs to the band 7/mec-2 family. HflK subfamily.</text>
</comment>
<dbReference type="InterPro" id="IPR010201">
    <property type="entry name" value="HflK"/>
</dbReference>
<evidence type="ECO:0000256" key="2">
    <source>
        <dbReference type="ARBA" id="ARBA00006971"/>
    </source>
</evidence>
<comment type="subcellular location">
    <subcellularLocation>
        <location evidence="1">Membrane</location>
        <topology evidence="1">Single-pass membrane protein</topology>
    </subcellularLocation>
</comment>
<dbReference type="Gene3D" id="3.30.479.30">
    <property type="entry name" value="Band 7 domain"/>
    <property type="match status" value="1"/>
</dbReference>
<dbReference type="GO" id="GO:0016020">
    <property type="term" value="C:membrane"/>
    <property type="evidence" value="ECO:0007669"/>
    <property type="project" value="UniProtKB-SubCell"/>
</dbReference>
<sequence length="327" mass="37706">MTQNKNPWGDEKLELKLPNFRFKGTVVIAILVLILLVWLLSGIFIVKPNEQAVVKRFGQIIKIVGPGPHYHFPYPIETIDKAEVTKVHRIEIGFRTMKSGTYRTVKEESLMLTGDENIVNIDFIVQYKIYDIAKYLYNVIDVPKTIKDAAESTIREVAGKERIDEILTTGKNRIQIETQKILQRLLDDYGVGVKIVAVQLQDVEPPSQVLKYFKDVASAREDKNRYINEAEAYANEIIPKARAKAASMILRAEAYQKEKIEMAKGDAYRFLETLKSYKLAPEITRKRLYLDTINKIFSKGEKYIFDSQIKNFSPFIGFEKFKEEGRK</sequence>
<evidence type="ECO:0000313" key="9">
    <source>
        <dbReference type="Proteomes" id="UP000322876"/>
    </source>
</evidence>
<evidence type="ECO:0000256" key="4">
    <source>
        <dbReference type="ARBA" id="ARBA00022989"/>
    </source>
</evidence>
<comment type="subunit">
    <text evidence="6">HflC and HflK may interact to form a multimeric complex.</text>
</comment>
<dbReference type="OrthoDB" id="9779595at2"/>
<keyword evidence="8" id="KW-0378">Hydrolase</keyword>
<name>A0A5A8F7B0_9BACT</name>
<keyword evidence="9" id="KW-1185">Reference proteome</keyword>
<feature type="domain" description="Band 7" evidence="7">
    <location>
        <begin position="41"/>
        <end position="217"/>
    </location>
</feature>